<dbReference type="InterPro" id="IPR006094">
    <property type="entry name" value="Oxid_FAD_bind_N"/>
</dbReference>
<gene>
    <name evidence="11" type="ORF">WJX81_001117</name>
</gene>
<evidence type="ECO:0000256" key="3">
    <source>
        <dbReference type="ARBA" id="ARBA00022692"/>
    </source>
</evidence>
<dbReference type="Gene3D" id="3.30.465.10">
    <property type="match status" value="1"/>
</dbReference>
<comment type="caution">
    <text evidence="11">The sequence shown here is derived from an EMBL/GenBank/DDBJ whole genome shotgun (WGS) entry which is preliminary data.</text>
</comment>
<dbReference type="InterPro" id="IPR050382">
    <property type="entry name" value="MFS_Na/Anion_cotransporter"/>
</dbReference>
<evidence type="ECO:0000256" key="4">
    <source>
        <dbReference type="ARBA" id="ARBA00022847"/>
    </source>
</evidence>
<evidence type="ECO:0000313" key="12">
    <source>
        <dbReference type="Proteomes" id="UP001445335"/>
    </source>
</evidence>
<accession>A0AAW1S3G4</accession>
<feature type="domain" description="FAD-binding PCMH-type" evidence="10">
    <location>
        <begin position="410"/>
        <end position="583"/>
    </location>
</feature>
<proteinExistence type="inferred from homology"/>
<evidence type="ECO:0000259" key="9">
    <source>
        <dbReference type="PROSITE" id="PS50850"/>
    </source>
</evidence>
<dbReference type="Pfam" id="PF07690">
    <property type="entry name" value="MFS_1"/>
    <property type="match status" value="1"/>
</dbReference>
<sequence length="823" mass="86873">MHAPNSDLAEPGLAQRHSPHRRKARRAWWHLQARHRIIAVCFLATFTAYVERVGFSIAFTAMAKQAGVSEAVKGTVLSAFFWGYAMSQVPGGWAAQQWGGRRTLMASFALWATACLLTPGTADNVAATAAARVAVGVAQGLLIPSIHTVLSQWVPPHERARAVSLATSGMYLGSAGAMLALPGLAAAWGAAALLRGAAGLGFAWLALWTVVGRDVPYRTTVMPLAANEPRGRKGRPPPTPWARLLRHPAVWAIVANNFTFHYAFYVVMNWLPTYFDKVLHANLAQAGVAKTLPYLVMFVTSNAGGWAGDHLIASRRASVAGARKAVNSVGFWCAAGALLLMPAARGEAAGVAATSLALGAAGLARGGFSVNHMDIAPQYAGVVMGISNTAGTLAGVVGVQATGLLLQAAGPGSLAGWTVLPKDLAEVQEVVRDLVRYPSPLVVAGCHEDFERCRQRGAGTVLFMTALSRIVGLSQAQDGASQVVRVEAGVALHALQAWLLARGRELACTDPLPPLGGKATTVGALLAECSVLRPLVHALTFVDHRGRVVRLSREADELALERCLRAHGLLGVMIDATLDSRAASLMRTRIRMLSSGHARRLARRLMALRARCDDLCALVTPSGCYVEQRQELPQRPLARSSPSCVVRAFRRARQRAMCAGGFAWGSALGPWTLLLGVVHTRAALATPGPCGGGPRADVSAYEFPGGASAAEVLPRALVWARVHCRRSGFAPAGFRCRLPPQGSNELDPGFLLEALCADASDPRWVAFCTGFTAWALAAGAAPNLARTHGLVPKQVALDITAAAAQMWARVAASAGCRHCFPGA</sequence>
<organism evidence="11 12">
    <name type="scientific">Elliptochloris bilobata</name>
    <dbReference type="NCBI Taxonomy" id="381761"/>
    <lineage>
        <taxon>Eukaryota</taxon>
        <taxon>Viridiplantae</taxon>
        <taxon>Chlorophyta</taxon>
        <taxon>core chlorophytes</taxon>
        <taxon>Trebouxiophyceae</taxon>
        <taxon>Trebouxiophyceae incertae sedis</taxon>
        <taxon>Elliptochloris clade</taxon>
        <taxon>Elliptochloris</taxon>
    </lineage>
</organism>
<evidence type="ECO:0000256" key="1">
    <source>
        <dbReference type="ARBA" id="ARBA00004141"/>
    </source>
</evidence>
<feature type="transmembrane region" description="Helical" evidence="8">
    <location>
        <begin position="187"/>
        <end position="211"/>
    </location>
</feature>
<dbReference type="GO" id="GO:0071949">
    <property type="term" value="F:FAD binding"/>
    <property type="evidence" value="ECO:0007669"/>
    <property type="project" value="InterPro"/>
</dbReference>
<dbReference type="PROSITE" id="PS51387">
    <property type="entry name" value="FAD_PCMH"/>
    <property type="match status" value="1"/>
</dbReference>
<feature type="transmembrane region" description="Helical" evidence="8">
    <location>
        <begin position="128"/>
        <end position="150"/>
    </location>
</feature>
<feature type="domain" description="Major facilitator superfamily (MFS) profile" evidence="9">
    <location>
        <begin position="37"/>
        <end position="441"/>
    </location>
</feature>
<dbReference type="InterPro" id="IPR036318">
    <property type="entry name" value="FAD-bd_PCMH-like_sf"/>
</dbReference>
<dbReference type="PANTHER" id="PTHR11662">
    <property type="entry name" value="SOLUTE CARRIER FAMILY 17"/>
    <property type="match status" value="1"/>
</dbReference>
<evidence type="ECO:0000259" key="10">
    <source>
        <dbReference type="PROSITE" id="PS51387"/>
    </source>
</evidence>
<reference evidence="11 12" key="1">
    <citation type="journal article" date="2024" name="Nat. Commun.">
        <title>Phylogenomics reveals the evolutionary origins of lichenization in chlorophyte algae.</title>
        <authorList>
            <person name="Puginier C."/>
            <person name="Libourel C."/>
            <person name="Otte J."/>
            <person name="Skaloud P."/>
            <person name="Haon M."/>
            <person name="Grisel S."/>
            <person name="Petersen M."/>
            <person name="Berrin J.G."/>
            <person name="Delaux P.M."/>
            <person name="Dal Grande F."/>
            <person name="Keller J."/>
        </authorList>
    </citation>
    <scope>NUCLEOTIDE SEQUENCE [LARGE SCALE GENOMIC DNA]</scope>
    <source>
        <strain evidence="11 12">SAG 245.80</strain>
    </source>
</reference>
<dbReference type="InterPro" id="IPR036259">
    <property type="entry name" value="MFS_trans_sf"/>
</dbReference>
<dbReference type="FunFam" id="1.20.1250.20:FF:000003">
    <property type="entry name" value="Solute carrier family 17 member 3"/>
    <property type="match status" value="1"/>
</dbReference>
<evidence type="ECO:0000256" key="6">
    <source>
        <dbReference type="ARBA" id="ARBA00023136"/>
    </source>
</evidence>
<feature type="transmembrane region" description="Helical" evidence="8">
    <location>
        <begin position="291"/>
        <end position="313"/>
    </location>
</feature>
<evidence type="ECO:0000256" key="7">
    <source>
        <dbReference type="ARBA" id="ARBA00024362"/>
    </source>
</evidence>
<evidence type="ECO:0000313" key="11">
    <source>
        <dbReference type="EMBL" id="KAK9840734.1"/>
    </source>
</evidence>
<feature type="transmembrane region" description="Helical" evidence="8">
    <location>
        <begin position="249"/>
        <end position="271"/>
    </location>
</feature>
<dbReference type="InterPro" id="IPR020846">
    <property type="entry name" value="MFS_dom"/>
</dbReference>
<dbReference type="InterPro" id="IPR016169">
    <property type="entry name" value="FAD-bd_PCMH_sub2"/>
</dbReference>
<dbReference type="Pfam" id="PF01565">
    <property type="entry name" value="FAD_binding_4"/>
    <property type="match status" value="1"/>
</dbReference>
<dbReference type="PANTHER" id="PTHR11662:SF282">
    <property type="entry name" value="ANION TRANSPORTER 5-RELATED"/>
    <property type="match status" value="1"/>
</dbReference>
<keyword evidence="4" id="KW-0769">Symport</keyword>
<dbReference type="AlphaFoldDB" id="A0AAW1S3G4"/>
<evidence type="ECO:0000256" key="2">
    <source>
        <dbReference type="ARBA" id="ARBA00022448"/>
    </source>
</evidence>
<dbReference type="PROSITE" id="PS50850">
    <property type="entry name" value="MFS"/>
    <property type="match status" value="1"/>
</dbReference>
<keyword evidence="2" id="KW-0813">Transport</keyword>
<dbReference type="EMBL" id="JALJOU010000012">
    <property type="protein sequence ID" value="KAK9840734.1"/>
    <property type="molecule type" value="Genomic_DNA"/>
</dbReference>
<feature type="transmembrane region" description="Helical" evidence="8">
    <location>
        <begin position="325"/>
        <end position="344"/>
    </location>
</feature>
<dbReference type="GO" id="GO:0016020">
    <property type="term" value="C:membrane"/>
    <property type="evidence" value="ECO:0007669"/>
    <property type="project" value="UniProtKB-SubCell"/>
</dbReference>
<dbReference type="Gene3D" id="1.20.1250.20">
    <property type="entry name" value="MFS general substrate transporter like domains"/>
    <property type="match status" value="2"/>
</dbReference>
<dbReference type="InterPro" id="IPR016166">
    <property type="entry name" value="FAD-bd_PCMH"/>
</dbReference>
<dbReference type="SUPFAM" id="SSF56176">
    <property type="entry name" value="FAD-binding/transporter-associated domain-like"/>
    <property type="match status" value="1"/>
</dbReference>
<dbReference type="SUPFAM" id="SSF103473">
    <property type="entry name" value="MFS general substrate transporter"/>
    <property type="match status" value="1"/>
</dbReference>
<evidence type="ECO:0008006" key="13">
    <source>
        <dbReference type="Google" id="ProtNLM"/>
    </source>
</evidence>
<comment type="subcellular location">
    <subcellularLocation>
        <location evidence="1">Membrane</location>
        <topology evidence="1">Multi-pass membrane protein</topology>
    </subcellularLocation>
</comment>
<keyword evidence="12" id="KW-1185">Reference proteome</keyword>
<evidence type="ECO:0000256" key="5">
    <source>
        <dbReference type="ARBA" id="ARBA00022989"/>
    </source>
</evidence>
<dbReference type="Proteomes" id="UP001445335">
    <property type="component" value="Unassembled WGS sequence"/>
</dbReference>
<keyword evidence="6 8" id="KW-0472">Membrane</keyword>
<evidence type="ECO:0000256" key="8">
    <source>
        <dbReference type="SAM" id="Phobius"/>
    </source>
</evidence>
<feature type="transmembrane region" description="Helical" evidence="8">
    <location>
        <begin position="162"/>
        <end position="181"/>
    </location>
</feature>
<comment type="similarity">
    <text evidence="7">Belongs to the major facilitator superfamily. Sodium/anion cotransporter (TC 2.A.1.14) family.</text>
</comment>
<keyword evidence="3 8" id="KW-0812">Transmembrane</keyword>
<keyword evidence="5 8" id="KW-1133">Transmembrane helix</keyword>
<dbReference type="InterPro" id="IPR011701">
    <property type="entry name" value="MFS"/>
</dbReference>
<dbReference type="GO" id="GO:0015293">
    <property type="term" value="F:symporter activity"/>
    <property type="evidence" value="ECO:0007669"/>
    <property type="project" value="UniProtKB-KW"/>
</dbReference>
<name>A0AAW1S3G4_9CHLO</name>
<protein>
    <recommendedName>
        <fullName evidence="13">Major facilitator superfamily (MFS) profile domain-containing protein</fullName>
    </recommendedName>
</protein>